<evidence type="ECO:0000313" key="3">
    <source>
        <dbReference type="Proteomes" id="UP000282028"/>
    </source>
</evidence>
<dbReference type="OrthoDB" id="8538589at2"/>
<organism evidence="2 3">
    <name type="scientific">Brevibacillus invocatus</name>
    <dbReference type="NCBI Taxonomy" id="173959"/>
    <lineage>
        <taxon>Bacteria</taxon>
        <taxon>Bacillati</taxon>
        <taxon>Bacillota</taxon>
        <taxon>Bacilli</taxon>
        <taxon>Bacillales</taxon>
        <taxon>Paenibacillaceae</taxon>
        <taxon>Brevibacillus</taxon>
    </lineage>
</organism>
<dbReference type="InterPro" id="IPR013024">
    <property type="entry name" value="GGCT-like"/>
</dbReference>
<dbReference type="Gene3D" id="3.10.490.10">
    <property type="entry name" value="Gamma-glutamyl cyclotransferase-like"/>
    <property type="match status" value="1"/>
</dbReference>
<protein>
    <submittedName>
        <fullName evidence="2">Gamma-glutamylcyclotransferase</fullName>
    </submittedName>
</protein>
<comment type="caution">
    <text evidence="2">The sequence shown here is derived from an EMBL/GenBank/DDBJ whole genome shotgun (WGS) entry which is preliminary data.</text>
</comment>
<dbReference type="GO" id="GO:0016740">
    <property type="term" value="F:transferase activity"/>
    <property type="evidence" value="ECO:0007669"/>
    <property type="project" value="UniProtKB-KW"/>
</dbReference>
<dbReference type="InterPro" id="IPR036568">
    <property type="entry name" value="GGCT-like_sf"/>
</dbReference>
<evidence type="ECO:0000259" key="1">
    <source>
        <dbReference type="Pfam" id="PF06094"/>
    </source>
</evidence>
<dbReference type="Pfam" id="PF06094">
    <property type="entry name" value="GGACT"/>
    <property type="match status" value="1"/>
</dbReference>
<dbReference type="RefSeq" id="WP_122910914.1">
    <property type="nucleotide sequence ID" value="NZ_CBCSBE010000019.1"/>
</dbReference>
<evidence type="ECO:0000313" key="2">
    <source>
        <dbReference type="EMBL" id="RNB68334.1"/>
    </source>
</evidence>
<name>A0A3M8BYB4_9BACL</name>
<reference evidence="2 3" key="1">
    <citation type="submission" date="2018-10" db="EMBL/GenBank/DDBJ databases">
        <title>Phylogenomics of Brevibacillus.</title>
        <authorList>
            <person name="Dunlap C."/>
        </authorList>
    </citation>
    <scope>NUCLEOTIDE SEQUENCE [LARGE SCALE GENOMIC DNA]</scope>
    <source>
        <strain evidence="2 3">JCM 12215</strain>
    </source>
</reference>
<dbReference type="InterPro" id="IPR009288">
    <property type="entry name" value="AIG2-like_dom"/>
</dbReference>
<proteinExistence type="predicted"/>
<keyword evidence="2" id="KW-0808">Transferase</keyword>
<gene>
    <name evidence="2" type="ORF">EDM52_21050</name>
</gene>
<keyword evidence="3" id="KW-1185">Reference proteome</keyword>
<dbReference type="EMBL" id="RHHR01000045">
    <property type="protein sequence ID" value="RNB68334.1"/>
    <property type="molecule type" value="Genomic_DNA"/>
</dbReference>
<dbReference type="CDD" id="cd06661">
    <property type="entry name" value="GGCT_like"/>
    <property type="match status" value="1"/>
</dbReference>
<accession>A0A3M8BYB4</accession>
<dbReference type="AlphaFoldDB" id="A0A3M8BYB4"/>
<sequence>METKLPIFVYGTLLAGWENYENYVQPYKHEAIPAEVKGELFHLPMGYPGILDGDGMVKGVILRFEPQDYETVLAELDELETYYGPHDPRNEYERIEVWAKLADGQEDQRVYAYRYVDAKYVRAEGTPVHDGDWAHFMRGKQPE</sequence>
<dbReference type="Proteomes" id="UP000282028">
    <property type="component" value="Unassembled WGS sequence"/>
</dbReference>
<dbReference type="SUPFAM" id="SSF110857">
    <property type="entry name" value="Gamma-glutamyl cyclotransferase-like"/>
    <property type="match status" value="1"/>
</dbReference>
<feature type="domain" description="Gamma-glutamylcyclotransferase AIG2-like" evidence="1">
    <location>
        <begin position="7"/>
        <end position="134"/>
    </location>
</feature>